<evidence type="ECO:0000313" key="1">
    <source>
        <dbReference type="EMBL" id="KAJ8529519.1"/>
    </source>
</evidence>
<comment type="caution">
    <text evidence="1">The sequence shown here is derived from an EMBL/GenBank/DDBJ whole genome shotgun (WGS) entry which is preliminary data.</text>
</comment>
<dbReference type="OrthoDB" id="5583at2759"/>
<dbReference type="GO" id="GO:0046540">
    <property type="term" value="C:U4/U6 x U5 tri-snRNP complex"/>
    <property type="evidence" value="ECO:0007669"/>
    <property type="project" value="TreeGrafter"/>
</dbReference>
<gene>
    <name evidence="1" type="ORF">K7X08_036354</name>
</gene>
<dbReference type="EMBL" id="JAJAGQ010000022">
    <property type="protein sequence ID" value="KAJ8529519.1"/>
    <property type="molecule type" value="Genomic_DNA"/>
</dbReference>
<dbReference type="InterPro" id="IPR005011">
    <property type="entry name" value="SNU66/SART1"/>
</dbReference>
<accession>A0A9Q1L680</accession>
<protein>
    <submittedName>
        <fullName evidence="1">Uncharacterized protein</fullName>
    </submittedName>
</protein>
<organism evidence="1 2">
    <name type="scientific">Anisodus acutangulus</name>
    <dbReference type="NCBI Taxonomy" id="402998"/>
    <lineage>
        <taxon>Eukaryota</taxon>
        <taxon>Viridiplantae</taxon>
        <taxon>Streptophyta</taxon>
        <taxon>Embryophyta</taxon>
        <taxon>Tracheophyta</taxon>
        <taxon>Spermatophyta</taxon>
        <taxon>Magnoliopsida</taxon>
        <taxon>eudicotyledons</taxon>
        <taxon>Gunneridae</taxon>
        <taxon>Pentapetalae</taxon>
        <taxon>asterids</taxon>
        <taxon>lamiids</taxon>
        <taxon>Solanales</taxon>
        <taxon>Solanaceae</taxon>
        <taxon>Solanoideae</taxon>
        <taxon>Hyoscyameae</taxon>
        <taxon>Anisodus</taxon>
    </lineage>
</organism>
<dbReference type="PANTHER" id="PTHR14152">
    <property type="entry name" value="SQUAMOUS CELL CARCINOMA ANTIGEN RECOGNISED BY CYTOTOXIC T LYMPHOCYTES"/>
    <property type="match status" value="1"/>
</dbReference>
<proteinExistence type="predicted"/>
<sequence length="171" mass="19206">MGEFVSGLQFDELDELKHSIDVLPNHSTKEEEPSVNEEKLKITPDETIREVPIGKGLSEALSFSRERGTLNEDIELGGRNTDKKKSKLVGLRGDHQEGEKEIQIDRTDEYGRILTPKESFRILHHCLSRENIRTALNSAIPSDLITILYLASACAELSNRCRLVASSIHLI</sequence>
<keyword evidence="2" id="KW-1185">Reference proteome</keyword>
<reference evidence="2" key="1">
    <citation type="journal article" date="2023" name="Proc. Natl. Acad. Sci. U.S.A.">
        <title>Genomic and structural basis for evolution of tropane alkaloid biosynthesis.</title>
        <authorList>
            <person name="Wanga Y.-J."/>
            <person name="Taina T."/>
            <person name="Yua J.-Y."/>
            <person name="Lia J."/>
            <person name="Xua B."/>
            <person name="Chenc J."/>
            <person name="D'Auriad J.C."/>
            <person name="Huanga J.-P."/>
            <person name="Huanga S.-X."/>
        </authorList>
    </citation>
    <scope>NUCLEOTIDE SEQUENCE [LARGE SCALE GENOMIC DNA]</scope>
    <source>
        <strain evidence="2">cv. KIB-2019</strain>
    </source>
</reference>
<evidence type="ECO:0000313" key="2">
    <source>
        <dbReference type="Proteomes" id="UP001152561"/>
    </source>
</evidence>
<name>A0A9Q1L680_9SOLA</name>
<dbReference type="GO" id="GO:0000481">
    <property type="term" value="P:maturation of 5S rRNA"/>
    <property type="evidence" value="ECO:0007669"/>
    <property type="project" value="TreeGrafter"/>
</dbReference>
<dbReference type="Proteomes" id="UP001152561">
    <property type="component" value="Unassembled WGS sequence"/>
</dbReference>
<dbReference type="PANTHER" id="PTHR14152:SF6">
    <property type="entry name" value="IGE AUTOANTIGEN"/>
    <property type="match status" value="1"/>
</dbReference>
<dbReference type="AlphaFoldDB" id="A0A9Q1L680"/>
<dbReference type="GO" id="GO:0045292">
    <property type="term" value="P:mRNA cis splicing, via spliceosome"/>
    <property type="evidence" value="ECO:0007669"/>
    <property type="project" value="TreeGrafter"/>
</dbReference>